<feature type="region of interest" description="Disordered" evidence="1">
    <location>
        <begin position="36"/>
        <end position="62"/>
    </location>
</feature>
<evidence type="ECO:0000313" key="2">
    <source>
        <dbReference type="EMBL" id="AAW60539.1"/>
    </source>
</evidence>
<dbReference type="RefSeq" id="WP_011252336.1">
    <property type="nucleotide sequence ID" value="NC_006677.1"/>
</dbReference>
<dbReference type="EMBL" id="CP000009">
    <property type="protein sequence ID" value="AAW60539.1"/>
    <property type="molecule type" value="Genomic_DNA"/>
</dbReference>
<organism evidence="2 3">
    <name type="scientific">Gluconobacter oxydans (strain 621H)</name>
    <name type="common">Gluconobacter suboxydans</name>
    <dbReference type="NCBI Taxonomy" id="290633"/>
    <lineage>
        <taxon>Bacteria</taxon>
        <taxon>Pseudomonadati</taxon>
        <taxon>Pseudomonadota</taxon>
        <taxon>Alphaproteobacteria</taxon>
        <taxon>Acetobacterales</taxon>
        <taxon>Acetobacteraceae</taxon>
        <taxon>Gluconobacter</taxon>
    </lineage>
</organism>
<dbReference type="Proteomes" id="UP000006375">
    <property type="component" value="Chromosome"/>
</dbReference>
<evidence type="ECO:0000256" key="1">
    <source>
        <dbReference type="SAM" id="MobiDB-lite"/>
    </source>
</evidence>
<evidence type="ECO:0000313" key="3">
    <source>
        <dbReference type="Proteomes" id="UP000006375"/>
    </source>
</evidence>
<protein>
    <submittedName>
        <fullName evidence="2">Methyl-accepting chemotaxis protein</fullName>
    </submittedName>
</protein>
<dbReference type="KEGG" id="gox:GOX0765"/>
<dbReference type="AlphaFoldDB" id="Q5FSV7"/>
<sequence>MTKSNAAIVHQTSGASQKLVDDAGELTRVVRNFKVRKSPSRPSQRTLEGRKMPSPASTAEKV</sequence>
<name>Q5FSV7_GLUOX</name>
<dbReference type="HOGENOM" id="CLU_2897850_0_0_5"/>
<reference evidence="2 3" key="1">
    <citation type="journal article" date="2005" name="Nat. Biotechnol.">
        <title>Complete genome sequence of the acetic acid bacterium Gluconobacter oxydans.</title>
        <authorList>
            <person name="Prust C."/>
            <person name="Hoffmeister M."/>
            <person name="Liesegang H."/>
            <person name="Wiezer A."/>
            <person name="Fricke W.F."/>
            <person name="Ehrenreich A."/>
            <person name="Gottschalk G."/>
            <person name="Deppenmeier U."/>
        </authorList>
    </citation>
    <scope>NUCLEOTIDE SEQUENCE [LARGE SCALE GENOMIC DNA]</scope>
    <source>
        <strain evidence="2 3">621H</strain>
    </source>
</reference>
<gene>
    <name evidence="2" type="ordered locus">GOX0765</name>
</gene>
<proteinExistence type="predicted"/>
<keyword evidence="3" id="KW-1185">Reference proteome</keyword>
<accession>Q5FSV7</accession>